<name>A0A197JLZ2_9FUNG</name>
<protein>
    <submittedName>
        <fullName evidence="2">Uncharacterized protein</fullName>
    </submittedName>
</protein>
<sequence>MAVKRAACIVNASLLVPSFKETSKPSFLHQWPRQAHSSQQPLSPSFNETSKPSFLHQRPRQAHSSMIGRADIEGSKSNVAMNA</sequence>
<feature type="compositionally biased region" description="Polar residues" evidence="1">
    <location>
        <begin position="35"/>
        <end position="52"/>
    </location>
</feature>
<evidence type="ECO:0000313" key="3">
    <source>
        <dbReference type="Proteomes" id="UP000078512"/>
    </source>
</evidence>
<reference evidence="2 3" key="1">
    <citation type="submission" date="2016-05" db="EMBL/GenBank/DDBJ databases">
        <title>Genome sequencing reveals origins of a unique bacterial endosymbiosis in the earliest lineages of terrestrial Fungi.</title>
        <authorList>
            <consortium name="DOE Joint Genome Institute"/>
            <person name="Uehling J."/>
            <person name="Gryganskyi A."/>
            <person name="Hameed K."/>
            <person name="Tschaplinski T."/>
            <person name="Misztal P."/>
            <person name="Wu S."/>
            <person name="Desiro A."/>
            <person name="Vande Pol N."/>
            <person name="Du Z.-Y."/>
            <person name="Zienkiewicz A."/>
            <person name="Zienkiewicz K."/>
            <person name="Morin E."/>
            <person name="Tisserant E."/>
            <person name="Splivallo R."/>
            <person name="Hainaut M."/>
            <person name="Henrissat B."/>
            <person name="Ohm R."/>
            <person name="Kuo A."/>
            <person name="Yan J."/>
            <person name="Lipzen A."/>
            <person name="Nolan M."/>
            <person name="Labutti K."/>
            <person name="Barry K."/>
            <person name="Goldstein A."/>
            <person name="Labbe J."/>
            <person name="Schadt C."/>
            <person name="Tuskan G."/>
            <person name="Grigoriev I."/>
            <person name="Martin F."/>
            <person name="Vilgalys R."/>
            <person name="Bonito G."/>
        </authorList>
    </citation>
    <scope>NUCLEOTIDE SEQUENCE [LARGE SCALE GENOMIC DNA]</scope>
    <source>
        <strain evidence="2 3">AG-77</strain>
    </source>
</reference>
<evidence type="ECO:0000313" key="2">
    <source>
        <dbReference type="EMBL" id="OAQ26160.1"/>
    </source>
</evidence>
<keyword evidence="3" id="KW-1185">Reference proteome</keyword>
<accession>A0A197JLZ2</accession>
<gene>
    <name evidence="2" type="ORF">K457DRAFT_735647</name>
</gene>
<dbReference type="Proteomes" id="UP000078512">
    <property type="component" value="Unassembled WGS sequence"/>
</dbReference>
<organism evidence="2 3">
    <name type="scientific">Linnemannia elongata AG-77</name>
    <dbReference type="NCBI Taxonomy" id="1314771"/>
    <lineage>
        <taxon>Eukaryota</taxon>
        <taxon>Fungi</taxon>
        <taxon>Fungi incertae sedis</taxon>
        <taxon>Mucoromycota</taxon>
        <taxon>Mortierellomycotina</taxon>
        <taxon>Mortierellomycetes</taxon>
        <taxon>Mortierellales</taxon>
        <taxon>Mortierellaceae</taxon>
        <taxon>Linnemannia</taxon>
    </lineage>
</organism>
<dbReference type="EMBL" id="KV442070">
    <property type="protein sequence ID" value="OAQ26160.1"/>
    <property type="molecule type" value="Genomic_DNA"/>
</dbReference>
<evidence type="ECO:0000256" key="1">
    <source>
        <dbReference type="SAM" id="MobiDB-lite"/>
    </source>
</evidence>
<feature type="region of interest" description="Disordered" evidence="1">
    <location>
        <begin position="31"/>
        <end position="83"/>
    </location>
</feature>
<dbReference type="AlphaFoldDB" id="A0A197JLZ2"/>
<proteinExistence type="predicted"/>